<dbReference type="AlphaFoldDB" id="A0A2A9NMJ2"/>
<dbReference type="EMBL" id="KZ302001">
    <property type="protein sequence ID" value="PFH50544.1"/>
    <property type="molecule type" value="Genomic_DNA"/>
</dbReference>
<evidence type="ECO:0000313" key="2">
    <source>
        <dbReference type="Proteomes" id="UP000242287"/>
    </source>
</evidence>
<proteinExistence type="predicted"/>
<feature type="non-terminal residue" evidence="1">
    <location>
        <position position="1"/>
    </location>
</feature>
<dbReference type="Proteomes" id="UP000242287">
    <property type="component" value="Unassembled WGS sequence"/>
</dbReference>
<keyword evidence="2" id="KW-1185">Reference proteome</keyword>
<protein>
    <submittedName>
        <fullName evidence="1">Uncharacterized protein</fullName>
    </submittedName>
</protein>
<organism evidence="1 2">
    <name type="scientific">Amanita thiersii Skay4041</name>
    <dbReference type="NCBI Taxonomy" id="703135"/>
    <lineage>
        <taxon>Eukaryota</taxon>
        <taxon>Fungi</taxon>
        <taxon>Dikarya</taxon>
        <taxon>Basidiomycota</taxon>
        <taxon>Agaricomycotina</taxon>
        <taxon>Agaricomycetes</taxon>
        <taxon>Agaricomycetidae</taxon>
        <taxon>Agaricales</taxon>
        <taxon>Pluteineae</taxon>
        <taxon>Amanitaceae</taxon>
        <taxon>Amanita</taxon>
    </lineage>
</organism>
<name>A0A2A9NMJ2_9AGAR</name>
<sequence length="81" mass="9097">DDDVLRRIQQAPVFRKLADQPEAILALHRFAEFLKGKGINPATGAQPPTFRLLRLAASTEFQEEIKRVADELQKAGIDLRS</sequence>
<dbReference type="OrthoDB" id="10008801at2759"/>
<feature type="non-terminal residue" evidence="1">
    <location>
        <position position="81"/>
    </location>
</feature>
<accession>A0A2A9NMJ2</accession>
<gene>
    <name evidence="1" type="ORF">AMATHDRAFT_111628</name>
</gene>
<reference evidence="1 2" key="1">
    <citation type="submission" date="2014-02" db="EMBL/GenBank/DDBJ databases">
        <title>Transposable element dynamics among asymbiotic and ectomycorrhizal Amanita fungi.</title>
        <authorList>
            <consortium name="DOE Joint Genome Institute"/>
            <person name="Hess J."/>
            <person name="Skrede I."/>
            <person name="Wolfe B."/>
            <person name="LaButti K."/>
            <person name="Ohm R.A."/>
            <person name="Grigoriev I.V."/>
            <person name="Pringle A."/>
        </authorList>
    </citation>
    <scope>NUCLEOTIDE SEQUENCE [LARGE SCALE GENOMIC DNA]</scope>
    <source>
        <strain evidence="1 2">SKay4041</strain>
    </source>
</reference>
<evidence type="ECO:0000313" key="1">
    <source>
        <dbReference type="EMBL" id="PFH50544.1"/>
    </source>
</evidence>